<evidence type="ECO:0000256" key="11">
    <source>
        <dbReference type="ARBA" id="ARBA00023317"/>
    </source>
</evidence>
<evidence type="ECO:0000256" key="5">
    <source>
        <dbReference type="ARBA" id="ARBA00022813"/>
    </source>
</evidence>
<dbReference type="InterPro" id="IPR001985">
    <property type="entry name" value="S-AdoMet_decarboxylase_euk"/>
</dbReference>
<reference evidence="19" key="1">
    <citation type="submission" date="2007-04" db="EMBL/GenBank/DDBJ databases">
        <title>Annotation of Pediculus humanus corporis strain USDA.</title>
        <authorList>
            <person name="Kirkness E."/>
            <person name="Hannick L."/>
            <person name="Hass B."/>
            <person name="Bruggner R."/>
            <person name="Lawson D."/>
            <person name="Bidwell S."/>
            <person name="Joardar V."/>
            <person name="Caler E."/>
            <person name="Walenz B."/>
            <person name="Inman J."/>
            <person name="Schobel S."/>
            <person name="Galinsky K."/>
            <person name="Amedeo P."/>
            <person name="Strausberg R."/>
        </authorList>
    </citation>
    <scope>NUCLEOTIDE SEQUENCE</scope>
    <source>
        <strain evidence="19">USDA</strain>
    </source>
</reference>
<dbReference type="AlphaFoldDB" id="E0VW29"/>
<keyword evidence="3 13" id="KW-0949">S-adenosyl-L-methionine</keyword>
<dbReference type="PANTHER" id="PTHR11570:SF0">
    <property type="entry name" value="S-ADENOSYLMETHIONINE DECARBOXYLASE PROENZYME"/>
    <property type="match status" value="1"/>
</dbReference>
<evidence type="ECO:0000256" key="7">
    <source>
        <dbReference type="ARBA" id="ARBA00023115"/>
    </source>
</evidence>
<protein>
    <recommendedName>
        <fullName evidence="13">S-adenosylmethionine decarboxylase proenzyme</fullName>
        <ecNumber evidence="13">4.1.1.50</ecNumber>
    </recommendedName>
</protein>
<dbReference type="GO" id="GO:0005829">
    <property type="term" value="C:cytosol"/>
    <property type="evidence" value="ECO:0007669"/>
    <property type="project" value="TreeGrafter"/>
</dbReference>
<comment type="cofactor">
    <cofactor evidence="13">
        <name>pyruvate</name>
        <dbReference type="ChEBI" id="CHEBI:15361"/>
    </cofactor>
    <text evidence="13">Binds 1 pyruvoyl group covalently per subunit.</text>
</comment>
<comment type="catalytic activity">
    <reaction evidence="12 13">
        <text>S-adenosyl-L-methionine + H(+) = S-adenosyl 3-(methylsulfanyl)propylamine + CO2</text>
        <dbReference type="Rhea" id="RHEA:15981"/>
        <dbReference type="ChEBI" id="CHEBI:15378"/>
        <dbReference type="ChEBI" id="CHEBI:16526"/>
        <dbReference type="ChEBI" id="CHEBI:57443"/>
        <dbReference type="ChEBI" id="CHEBI:59789"/>
        <dbReference type="EC" id="4.1.1.50"/>
    </reaction>
</comment>
<dbReference type="EnsemblMetazoa" id="PHUM473090-RA">
    <property type="protein sequence ID" value="PHUM473090-PA"/>
    <property type="gene ID" value="PHUM473090"/>
</dbReference>
<evidence type="ECO:0000256" key="12">
    <source>
        <dbReference type="ARBA" id="ARBA00048112"/>
    </source>
</evidence>
<dbReference type="InterPro" id="IPR018166">
    <property type="entry name" value="S-AdoMet_deCO2ase_CS"/>
</dbReference>
<reference evidence="19" key="2">
    <citation type="submission" date="2007-04" db="EMBL/GenBank/DDBJ databases">
        <title>The genome of the human body louse.</title>
        <authorList>
            <consortium name="The Human Body Louse Genome Consortium"/>
            <person name="Kirkness E."/>
            <person name="Walenz B."/>
            <person name="Hass B."/>
            <person name="Bruggner R."/>
            <person name="Strausberg R."/>
        </authorList>
    </citation>
    <scope>NUCLEOTIDE SEQUENCE</scope>
    <source>
        <strain evidence="19">USDA</strain>
    </source>
</reference>
<feature type="binding site" evidence="15">
    <location>
        <position position="230"/>
    </location>
    <ligand>
        <name>substrate</name>
    </ligand>
</feature>
<keyword evidence="6 13" id="KW-0745">Spermidine biosynthesis</keyword>
<comment type="similarity">
    <text evidence="2 13">Belongs to the eukaryotic AdoMetDC family.</text>
</comment>
<feature type="active site" description="Proton acceptor; for processing activity" evidence="14">
    <location>
        <position position="250"/>
    </location>
</feature>
<feature type="binding site" evidence="15">
    <location>
        <position position="254"/>
    </location>
    <ligand>
        <name>substrate</name>
    </ligand>
</feature>
<dbReference type="GO" id="GO:0006597">
    <property type="term" value="P:spermine biosynthetic process"/>
    <property type="evidence" value="ECO:0007669"/>
    <property type="project" value="InterPro"/>
</dbReference>
<evidence type="ECO:0000313" key="20">
    <source>
        <dbReference type="EnsemblMetazoa" id="PHUM473090-PA"/>
    </source>
</evidence>
<dbReference type="RefSeq" id="XP_002430323.1">
    <property type="nucleotide sequence ID" value="XM_002430278.1"/>
</dbReference>
<evidence type="ECO:0000256" key="14">
    <source>
        <dbReference type="PIRSR" id="PIRSR001355-1"/>
    </source>
</evidence>
<dbReference type="UniPathway" id="UPA00331">
    <property type="reaction ID" value="UER00451"/>
</dbReference>
<evidence type="ECO:0000256" key="4">
    <source>
        <dbReference type="ARBA" id="ARBA00022793"/>
    </source>
</evidence>
<evidence type="ECO:0000256" key="2">
    <source>
        <dbReference type="ARBA" id="ARBA00008466"/>
    </source>
</evidence>
<keyword evidence="7 13" id="KW-0620">Polyamine biosynthesis</keyword>
<proteinExistence type="inferred from homology"/>
<evidence type="ECO:0000256" key="8">
    <source>
        <dbReference type="ARBA" id="ARBA00023145"/>
    </source>
</evidence>
<dbReference type="GeneID" id="8239115"/>
<dbReference type="InterPro" id="IPR016067">
    <property type="entry name" value="S-AdoMet_deCO2ase_core"/>
</dbReference>
<keyword evidence="9 13" id="KW-0456">Lyase</keyword>
<evidence type="ECO:0000256" key="10">
    <source>
        <dbReference type="ARBA" id="ARBA00023270"/>
    </source>
</evidence>
<name>E0VW29_PEDHC</name>
<evidence type="ECO:0000256" key="17">
    <source>
        <dbReference type="PIRSR" id="PIRSR001355-4"/>
    </source>
</evidence>
<feature type="site" description="Cleavage (non-hydrolytic); by autolysis" evidence="17">
    <location>
        <begin position="67"/>
        <end position="68"/>
    </location>
</feature>
<evidence type="ECO:0000256" key="6">
    <source>
        <dbReference type="ARBA" id="ARBA00023066"/>
    </source>
</evidence>
<keyword evidence="5 17" id="KW-0068">Autocatalytic cleavage</keyword>
<keyword evidence="10 13" id="KW-0704">Schiff base</keyword>
<evidence type="ECO:0000256" key="18">
    <source>
        <dbReference type="PIRSR" id="PIRSR001355-5"/>
    </source>
</evidence>
<feature type="active site" description="Schiff-base intermediate with substrate; via pyruvic acid" evidence="14">
    <location>
        <position position="68"/>
    </location>
</feature>
<dbReference type="EMBL" id="DS235816">
    <property type="protein sequence ID" value="EEB17585.1"/>
    <property type="molecule type" value="Genomic_DNA"/>
</dbReference>
<feature type="active site" description="Proton donor; for catalytic activity" evidence="14">
    <location>
        <position position="82"/>
    </location>
</feature>
<dbReference type="FunCoup" id="E0VW29">
    <property type="interactions" value="635"/>
</dbReference>
<dbReference type="OrthoDB" id="1068353at2759"/>
<reference evidence="20" key="3">
    <citation type="submission" date="2020-05" db="UniProtKB">
        <authorList>
            <consortium name="EnsemblMetazoa"/>
        </authorList>
    </citation>
    <scope>IDENTIFICATION</scope>
    <source>
        <strain evidence="20">USDA</strain>
    </source>
</reference>
<feature type="chain" id="PRO_5013990350" description="S-adenosylmethionine decarboxylase alpha chain" evidence="18">
    <location>
        <begin position="68"/>
        <end position="340"/>
    </location>
</feature>
<dbReference type="PROSITE" id="PS01336">
    <property type="entry name" value="ADOMETDC"/>
    <property type="match status" value="1"/>
</dbReference>
<dbReference type="CTD" id="8239115"/>
<dbReference type="NCBIfam" id="TIGR00535">
    <property type="entry name" value="SAM_DCase"/>
    <property type="match status" value="1"/>
</dbReference>
<evidence type="ECO:0000256" key="13">
    <source>
        <dbReference type="PIRNR" id="PIRNR001355"/>
    </source>
</evidence>
<dbReference type="InParanoid" id="E0VW29"/>
<dbReference type="PIRSF" id="PIRSF001355">
    <property type="entry name" value="S-AdenosylMet_decarboxylase"/>
    <property type="match status" value="1"/>
</dbReference>
<evidence type="ECO:0000256" key="15">
    <source>
        <dbReference type="PIRSR" id="PIRSR001355-2"/>
    </source>
</evidence>
<dbReference type="OMA" id="WFEESSN"/>
<dbReference type="KEGG" id="phu:Phum_PHUM473090"/>
<keyword evidence="21" id="KW-1185">Reference proteome</keyword>
<sequence length="340" mass="39312">MGENDQNYFEGVEKLLEIWFTRKDGNFENCNLREIPRQKWELILKMVHCEIISFSCNEHMDAYVLSESSLFVAQRKVILKTCGTTTLLKCLKTLIHLVYQMTGFDYVENVFYSHKNFNRPDLQSSPHQHFEHEVELLDSFFSDRGGSAYCFGAVNRSCWYLYTLNPLQVVTTKNRQKSEPDQTLEILMTNLDARVMSIFTRLESSSAAQATRKSGIDKLLPNMAIDDFLFQPCGYSMNGISKNGSYMTIHVTPEPGFSYVSFETNVPQTSYKDVIQRVINTFQPGNFALTVFANEDSSAAATIRDLEKIRSFDEWKRQDVQYCKLKDYDLTYAFYSKFPS</sequence>
<feature type="chain" id="PRO_5013990349" description="S-adenosylmethionine decarboxylase beta chain" evidence="18">
    <location>
        <begin position="1"/>
        <end position="67"/>
    </location>
</feature>
<dbReference type="STRING" id="121224.E0VW29"/>
<dbReference type="HOGENOM" id="CLU_023050_1_0_1"/>
<evidence type="ECO:0000256" key="1">
    <source>
        <dbReference type="ARBA" id="ARBA00004911"/>
    </source>
</evidence>
<evidence type="ECO:0000256" key="16">
    <source>
        <dbReference type="PIRSR" id="PIRSR001355-3"/>
    </source>
</evidence>
<feature type="binding site" evidence="15">
    <location>
        <position position="9"/>
    </location>
    <ligand>
        <name>substrate</name>
    </ligand>
</feature>
<dbReference type="SUPFAM" id="SSF56276">
    <property type="entry name" value="S-adenosylmethionine decarboxylase"/>
    <property type="match status" value="1"/>
</dbReference>
<dbReference type="InterPro" id="IPR048283">
    <property type="entry name" value="AdoMetDC-like"/>
</dbReference>
<evidence type="ECO:0000313" key="21">
    <source>
        <dbReference type="Proteomes" id="UP000009046"/>
    </source>
</evidence>
<dbReference type="VEuPathDB" id="VectorBase:PHUM473090"/>
<keyword evidence="11 13" id="KW-0670">Pyruvate</keyword>
<gene>
    <name evidence="20" type="primary">8239115</name>
    <name evidence="19" type="ORF">Phum_PHUM473090</name>
</gene>
<evidence type="ECO:0000256" key="3">
    <source>
        <dbReference type="ARBA" id="ARBA00022691"/>
    </source>
</evidence>
<dbReference type="eggNOG" id="KOG0788">
    <property type="taxonomic scope" value="Eukaryota"/>
</dbReference>
<keyword evidence="4 13" id="KW-0210">Decarboxylase</keyword>
<evidence type="ECO:0000256" key="9">
    <source>
        <dbReference type="ARBA" id="ARBA00023239"/>
    </source>
</evidence>
<dbReference type="Proteomes" id="UP000009046">
    <property type="component" value="Unassembled WGS sequence"/>
</dbReference>
<feature type="modified residue" description="Pyruvic acid (Ser); by autocatalysis" evidence="16">
    <location>
        <position position="68"/>
    </location>
</feature>
<comment type="pathway">
    <text evidence="1 13">Amine and polyamine biosynthesis; S-adenosylmethioninamine biosynthesis; S-adenosylmethioninamine from S-adenosyl-L-methionine: step 1/1.</text>
</comment>
<dbReference type="Pfam" id="PF01536">
    <property type="entry name" value="SAM_decarbox"/>
    <property type="match status" value="1"/>
</dbReference>
<feature type="binding site" evidence="15">
    <location>
        <position position="67"/>
    </location>
    <ligand>
        <name>substrate</name>
    </ligand>
</feature>
<keyword evidence="8 13" id="KW-0865">Zymogen</keyword>
<dbReference type="PANTHER" id="PTHR11570">
    <property type="entry name" value="S-ADENOSYLMETHIONINE DECARBOXYLASE"/>
    <property type="match status" value="1"/>
</dbReference>
<dbReference type="GO" id="GO:0008295">
    <property type="term" value="P:spermidine biosynthetic process"/>
    <property type="evidence" value="ECO:0007669"/>
    <property type="project" value="UniProtKB-KW"/>
</dbReference>
<dbReference type="Gene3D" id="3.60.90.10">
    <property type="entry name" value="S-adenosylmethionine decarboxylase"/>
    <property type="match status" value="1"/>
</dbReference>
<accession>E0VW29</accession>
<organism>
    <name type="scientific">Pediculus humanus subsp. corporis</name>
    <name type="common">Body louse</name>
    <dbReference type="NCBI Taxonomy" id="121224"/>
    <lineage>
        <taxon>Eukaryota</taxon>
        <taxon>Metazoa</taxon>
        <taxon>Ecdysozoa</taxon>
        <taxon>Arthropoda</taxon>
        <taxon>Hexapoda</taxon>
        <taxon>Insecta</taxon>
        <taxon>Pterygota</taxon>
        <taxon>Neoptera</taxon>
        <taxon>Paraneoptera</taxon>
        <taxon>Psocodea</taxon>
        <taxon>Troctomorpha</taxon>
        <taxon>Phthiraptera</taxon>
        <taxon>Anoplura</taxon>
        <taxon>Pediculidae</taxon>
        <taxon>Pediculus</taxon>
    </lineage>
</organism>
<dbReference type="EC" id="4.1.1.50" evidence="13"/>
<dbReference type="EMBL" id="AAZO01005737">
    <property type="status" value="NOT_ANNOTATED_CDS"/>
    <property type="molecule type" value="Genomic_DNA"/>
</dbReference>
<dbReference type="GO" id="GO:0004014">
    <property type="term" value="F:adenosylmethionine decarboxylase activity"/>
    <property type="evidence" value="ECO:0007669"/>
    <property type="project" value="UniProtKB-EC"/>
</dbReference>
<evidence type="ECO:0000313" key="19">
    <source>
        <dbReference type="EMBL" id="EEB17585.1"/>
    </source>
</evidence>
<feature type="active site" description="Proton acceptor; for processing activity" evidence="14">
    <location>
        <position position="236"/>
    </location>
</feature>